<dbReference type="Proteomes" id="UP000631791">
    <property type="component" value="Unassembled WGS sequence"/>
</dbReference>
<comment type="caution">
    <text evidence="2">The sequence shown here is derived from an EMBL/GenBank/DDBJ whole genome shotgun (WGS) entry which is preliminary data.</text>
</comment>
<dbReference type="InterPro" id="IPR000871">
    <property type="entry name" value="Beta-lactam_class-A"/>
</dbReference>
<feature type="domain" description="Beta-lactamase-related" evidence="1">
    <location>
        <begin position="2"/>
        <end position="86"/>
    </location>
</feature>
<sequence length="94" mass="9740">MGEALEPADRDVLRGWLRGNTTGAGLVRAGVPAGWVVGDKSGTGGYGTRNDIAVIWPPDRAPIVLAALSSRDTKDASPDDAVIAQATRMVVAQL</sequence>
<evidence type="ECO:0000313" key="3">
    <source>
        <dbReference type="Proteomes" id="UP000631791"/>
    </source>
</evidence>
<dbReference type="PRINTS" id="PR00118">
    <property type="entry name" value="BLACTAMASEA"/>
</dbReference>
<protein>
    <submittedName>
        <fullName evidence="2">Beta-lactamase class A</fullName>
    </submittedName>
</protein>
<accession>A0ABS0K6S0</accession>
<dbReference type="Pfam" id="PF00144">
    <property type="entry name" value="Beta-lactamase"/>
    <property type="match status" value="1"/>
</dbReference>
<gene>
    <name evidence="2" type="ORF">IW249_004746</name>
</gene>
<keyword evidence="3" id="KW-1185">Reference proteome</keyword>
<dbReference type="SUPFAM" id="SSF56601">
    <property type="entry name" value="beta-lactamase/transpeptidase-like"/>
    <property type="match status" value="1"/>
</dbReference>
<dbReference type="PANTHER" id="PTHR35333:SF3">
    <property type="entry name" value="BETA-LACTAMASE-TYPE TRANSPEPTIDASE FOLD CONTAINING PROTEIN"/>
    <property type="match status" value="1"/>
</dbReference>
<dbReference type="Gene3D" id="3.40.710.10">
    <property type="entry name" value="DD-peptidase/beta-lactamase superfamily"/>
    <property type="match status" value="1"/>
</dbReference>
<dbReference type="InterPro" id="IPR001466">
    <property type="entry name" value="Beta-lactam-related"/>
</dbReference>
<dbReference type="PANTHER" id="PTHR35333">
    <property type="entry name" value="BETA-LACTAMASE"/>
    <property type="match status" value="1"/>
</dbReference>
<name>A0ABS0K6S0_9ACTN</name>
<dbReference type="EMBL" id="JADOTY010000001">
    <property type="protein sequence ID" value="MBG6104332.1"/>
    <property type="molecule type" value="Genomic_DNA"/>
</dbReference>
<proteinExistence type="predicted"/>
<organism evidence="2 3">
    <name type="scientific">Micromonospora vinacea</name>
    <dbReference type="NCBI Taxonomy" id="709878"/>
    <lineage>
        <taxon>Bacteria</taxon>
        <taxon>Bacillati</taxon>
        <taxon>Actinomycetota</taxon>
        <taxon>Actinomycetes</taxon>
        <taxon>Micromonosporales</taxon>
        <taxon>Micromonosporaceae</taxon>
        <taxon>Micromonospora</taxon>
    </lineage>
</organism>
<evidence type="ECO:0000259" key="1">
    <source>
        <dbReference type="Pfam" id="PF00144"/>
    </source>
</evidence>
<evidence type="ECO:0000313" key="2">
    <source>
        <dbReference type="EMBL" id="MBG6104332.1"/>
    </source>
</evidence>
<reference evidence="2 3" key="1">
    <citation type="submission" date="2020-11" db="EMBL/GenBank/DDBJ databases">
        <title>Sequencing the genomes of 1000 actinobacteria strains.</title>
        <authorList>
            <person name="Klenk H.-P."/>
        </authorList>
    </citation>
    <scope>NUCLEOTIDE SEQUENCE [LARGE SCALE GENOMIC DNA]</scope>
    <source>
        <strain evidence="2 3">DSM 101695</strain>
    </source>
</reference>
<dbReference type="InterPro" id="IPR012338">
    <property type="entry name" value="Beta-lactam/transpept-like"/>
</dbReference>